<dbReference type="Gene3D" id="3.40.50.300">
    <property type="entry name" value="P-loop containing nucleotide triphosphate hydrolases"/>
    <property type="match status" value="1"/>
</dbReference>
<name>I0GUU8_SELRL</name>
<dbReference type="PANTHER" id="PTHR13696">
    <property type="entry name" value="P-LOOP CONTAINING NUCLEOSIDE TRIPHOSPHATE HYDROLASE"/>
    <property type="match status" value="1"/>
</dbReference>
<accession>I0GUU8</accession>
<protein>
    <submittedName>
        <fullName evidence="2">Putative chromosome partitioning ATPase ParA</fullName>
    </submittedName>
</protein>
<proteinExistence type="predicted"/>
<evidence type="ECO:0000259" key="1">
    <source>
        <dbReference type="Pfam" id="PF13614"/>
    </source>
</evidence>
<gene>
    <name evidence="2" type="primary">parA</name>
    <name evidence="2" type="ordered locus">SELR_pSRC200010</name>
</gene>
<keyword evidence="2" id="KW-0614">Plasmid</keyword>
<dbReference type="InterPro" id="IPR025669">
    <property type="entry name" value="AAA_dom"/>
</dbReference>
<dbReference type="InterPro" id="IPR050678">
    <property type="entry name" value="DNA_Partitioning_ATPase"/>
</dbReference>
<dbReference type="InterPro" id="IPR027417">
    <property type="entry name" value="P-loop_NTPase"/>
</dbReference>
<feature type="domain" description="AAA" evidence="1">
    <location>
        <begin position="62"/>
        <end position="245"/>
    </location>
</feature>
<dbReference type="Proteomes" id="UP000007887">
    <property type="component" value="Plasmid pSRC2"/>
</dbReference>
<dbReference type="CDD" id="cd02042">
    <property type="entry name" value="ParAB_family"/>
    <property type="match status" value="1"/>
</dbReference>
<dbReference type="OrthoDB" id="9815116at2"/>
<dbReference type="HOGENOM" id="CLU_037612_1_4_9"/>
<dbReference type="PATRIC" id="fig|927704.6.peg.3195"/>
<evidence type="ECO:0000313" key="2">
    <source>
        <dbReference type="EMBL" id="BAL84535.1"/>
    </source>
</evidence>
<dbReference type="KEGG" id="sri:SELR_pSRC200010"/>
<sequence>MPGLTYRKSIGATLSTDNVAKLKEMAKNSGQPQTRILDQAVDALYQKEIETMENAPKHKGIAISIANNKGGVGKTTSAAAFADLLSKRGKKVLLIDADPQGNLSGRFGFSTSDPQPNYLGALIEDRMGNDEHHPLENYIQHLDEFPRIDIIISDLRLDGTYNQLSSDSINSAIMFKGIIHEARAMDKYDYIIIDARPALNNEVGSAFIGSDYVVIPIEAAYDSVIGANSMVAFMTKSRALNENLKLLGVFFNKVVDRTTSFHELLPMVKGHWDSALFETKVPRAQDVVNAENAGMPVTFKYPSCKASKAYSKLIDEVVKRLEEN</sequence>
<reference evidence="2 3" key="1">
    <citation type="submission" date="2011-10" db="EMBL/GenBank/DDBJ databases">
        <title>Whole genome sequence of Selenomonas ruminantium subsp. lactilytica TAM6421.</title>
        <authorList>
            <person name="Oguchi A."/>
            <person name="Ankai A."/>
            <person name="Kaneko J."/>
            <person name="Yamada-Narita S."/>
            <person name="Fukui S."/>
            <person name="Takahashi M."/>
            <person name="Onodera T."/>
            <person name="Kojima S."/>
            <person name="Fushimi T."/>
            <person name="Abe N."/>
            <person name="Kamio Y."/>
            <person name="Yamazaki S."/>
            <person name="Fujita N."/>
        </authorList>
    </citation>
    <scope>NUCLEOTIDE SEQUENCE [LARGE SCALE GENOMIC DNA]</scope>
    <source>
        <strain evidence="3">NBRC 103574 / TAM6421</strain>
        <plasmid evidence="2 3">pSRC2</plasmid>
    </source>
</reference>
<dbReference type="AlphaFoldDB" id="I0GUU8"/>
<dbReference type="SUPFAM" id="SSF52540">
    <property type="entry name" value="P-loop containing nucleoside triphosphate hydrolases"/>
    <property type="match status" value="1"/>
</dbReference>
<dbReference type="Pfam" id="PF13614">
    <property type="entry name" value="AAA_31"/>
    <property type="match status" value="1"/>
</dbReference>
<organism evidence="2 3">
    <name type="scientific">Selenomonas ruminantium subsp. lactilytica (strain NBRC 103574 / TAM6421)</name>
    <dbReference type="NCBI Taxonomy" id="927704"/>
    <lineage>
        <taxon>Bacteria</taxon>
        <taxon>Bacillati</taxon>
        <taxon>Bacillota</taxon>
        <taxon>Negativicutes</taxon>
        <taxon>Selenomonadales</taxon>
        <taxon>Selenomonadaceae</taxon>
        <taxon>Selenomonas</taxon>
    </lineage>
</organism>
<evidence type="ECO:0000313" key="3">
    <source>
        <dbReference type="Proteomes" id="UP000007887"/>
    </source>
</evidence>
<dbReference type="PANTHER" id="PTHR13696:SF52">
    <property type="entry name" value="PARA FAMILY PROTEIN CT_582"/>
    <property type="match status" value="1"/>
</dbReference>
<dbReference type="EMBL" id="AP012293">
    <property type="protein sequence ID" value="BAL84535.1"/>
    <property type="molecule type" value="Genomic_DNA"/>
</dbReference>
<geneLocation type="plasmid" evidence="2 3">
    <name>pSRC2</name>
</geneLocation>